<accession>A0A8X6G7U8</accession>
<gene>
    <name evidence="1" type="ORF">TNCT_696661</name>
</gene>
<evidence type="ECO:0000313" key="2">
    <source>
        <dbReference type="Proteomes" id="UP000887116"/>
    </source>
</evidence>
<dbReference type="EMBL" id="BMAO01034686">
    <property type="protein sequence ID" value="GFQ98261.1"/>
    <property type="molecule type" value="Genomic_DNA"/>
</dbReference>
<organism evidence="1 2">
    <name type="scientific">Trichonephila clavata</name>
    <name type="common">Joro spider</name>
    <name type="synonym">Nephila clavata</name>
    <dbReference type="NCBI Taxonomy" id="2740835"/>
    <lineage>
        <taxon>Eukaryota</taxon>
        <taxon>Metazoa</taxon>
        <taxon>Ecdysozoa</taxon>
        <taxon>Arthropoda</taxon>
        <taxon>Chelicerata</taxon>
        <taxon>Arachnida</taxon>
        <taxon>Araneae</taxon>
        <taxon>Araneomorphae</taxon>
        <taxon>Entelegynae</taxon>
        <taxon>Araneoidea</taxon>
        <taxon>Nephilidae</taxon>
        <taxon>Trichonephila</taxon>
    </lineage>
</organism>
<reference evidence="1" key="1">
    <citation type="submission" date="2020-07" db="EMBL/GenBank/DDBJ databases">
        <title>Multicomponent nature underlies the extraordinary mechanical properties of spider dragline silk.</title>
        <authorList>
            <person name="Kono N."/>
            <person name="Nakamura H."/>
            <person name="Mori M."/>
            <person name="Yoshida Y."/>
            <person name="Ohtoshi R."/>
            <person name="Malay A.D."/>
            <person name="Moran D.A.P."/>
            <person name="Tomita M."/>
            <person name="Numata K."/>
            <person name="Arakawa K."/>
        </authorList>
    </citation>
    <scope>NUCLEOTIDE SEQUENCE</scope>
</reference>
<protein>
    <submittedName>
        <fullName evidence="1">Uncharacterized protein</fullName>
    </submittedName>
</protein>
<sequence>MILSVSVRTMEDLIKRRSPVRANFTKRFNALITALNEENLNRAGIEIKFCSLERIATYLAEYDDSICNALLDAKSEEYDE</sequence>
<comment type="caution">
    <text evidence="1">The sequence shown here is derived from an EMBL/GenBank/DDBJ whole genome shotgun (WGS) entry which is preliminary data.</text>
</comment>
<proteinExistence type="predicted"/>
<keyword evidence="2" id="KW-1185">Reference proteome</keyword>
<dbReference type="AlphaFoldDB" id="A0A8X6G7U8"/>
<name>A0A8X6G7U8_TRICU</name>
<dbReference type="OrthoDB" id="6446866at2759"/>
<evidence type="ECO:0000313" key="1">
    <source>
        <dbReference type="EMBL" id="GFQ98261.1"/>
    </source>
</evidence>
<dbReference type="Proteomes" id="UP000887116">
    <property type="component" value="Unassembled WGS sequence"/>
</dbReference>